<dbReference type="Proteomes" id="UP000237144">
    <property type="component" value="Unassembled WGS sequence"/>
</dbReference>
<gene>
    <name evidence="2" type="ORF">BMF94_4978</name>
</gene>
<dbReference type="AlphaFoldDB" id="A0A2S5B5B3"/>
<feature type="region of interest" description="Disordered" evidence="1">
    <location>
        <begin position="185"/>
        <end position="265"/>
    </location>
</feature>
<keyword evidence="3" id="KW-1185">Reference proteome</keyword>
<protein>
    <submittedName>
        <fullName evidence="2">Uncharacterized protein</fullName>
    </submittedName>
</protein>
<proteinExistence type="predicted"/>
<name>A0A2S5B5B3_9BASI</name>
<sequence>MATSTHPYRARRPLQSIQIRADPESDRNQLNEARTGKLGGLESESEEARREENMVAKVQRMRSRLEATTAERDALKAELTRLNARHELDCMDLRAENASLKTKLEKALADLDAAHLAQEAQQQACALLMMEQEHLEAAYEEALAEIDELRQAPSLGPSAACDPTTNSTDLGDTSWELLPETLPAPRRATIQRSTRHRFFSKKRQTPPKAVSSGSPSASRDQLAISTVRNDLEQMKSSIAMLARNRERQRSRAGGEEVQEDCVPQR</sequence>
<dbReference type="EMBL" id="PJQD01000063">
    <property type="protein sequence ID" value="POY71969.1"/>
    <property type="molecule type" value="Genomic_DNA"/>
</dbReference>
<accession>A0A2S5B5B3</accession>
<feature type="region of interest" description="Disordered" evidence="1">
    <location>
        <begin position="1"/>
        <end position="55"/>
    </location>
</feature>
<evidence type="ECO:0000313" key="3">
    <source>
        <dbReference type="Proteomes" id="UP000237144"/>
    </source>
</evidence>
<evidence type="ECO:0000256" key="1">
    <source>
        <dbReference type="SAM" id="MobiDB-lite"/>
    </source>
</evidence>
<feature type="compositionally biased region" description="Basic residues" evidence="1">
    <location>
        <begin position="193"/>
        <end position="205"/>
    </location>
</feature>
<organism evidence="2 3">
    <name type="scientific">Rhodotorula taiwanensis</name>
    <dbReference type="NCBI Taxonomy" id="741276"/>
    <lineage>
        <taxon>Eukaryota</taxon>
        <taxon>Fungi</taxon>
        <taxon>Dikarya</taxon>
        <taxon>Basidiomycota</taxon>
        <taxon>Pucciniomycotina</taxon>
        <taxon>Microbotryomycetes</taxon>
        <taxon>Sporidiobolales</taxon>
        <taxon>Sporidiobolaceae</taxon>
        <taxon>Rhodotorula</taxon>
    </lineage>
</organism>
<evidence type="ECO:0000313" key="2">
    <source>
        <dbReference type="EMBL" id="POY71969.1"/>
    </source>
</evidence>
<feature type="compositionally biased region" description="Polar residues" evidence="1">
    <location>
        <begin position="211"/>
        <end position="228"/>
    </location>
</feature>
<comment type="caution">
    <text evidence="2">The sequence shown here is derived from an EMBL/GenBank/DDBJ whole genome shotgun (WGS) entry which is preliminary data.</text>
</comment>
<feature type="compositionally biased region" description="Basic and acidic residues" evidence="1">
    <location>
        <begin position="243"/>
        <end position="254"/>
    </location>
</feature>
<reference evidence="2 3" key="1">
    <citation type="journal article" date="2018" name="Front. Microbiol.">
        <title>Prospects for Fungal Bioremediation of Acidic Radioactive Waste Sites: Characterization and Genome Sequence of Rhodotorula taiwanensis MD1149.</title>
        <authorList>
            <person name="Tkavc R."/>
            <person name="Matrosova V.Y."/>
            <person name="Grichenko O.E."/>
            <person name="Gostincar C."/>
            <person name="Volpe R.P."/>
            <person name="Klimenkova P."/>
            <person name="Gaidamakova E.K."/>
            <person name="Zhou C.E."/>
            <person name="Stewart B.J."/>
            <person name="Lyman M.G."/>
            <person name="Malfatti S.A."/>
            <person name="Rubinfeld B."/>
            <person name="Courtot M."/>
            <person name="Singh J."/>
            <person name="Dalgard C.L."/>
            <person name="Hamilton T."/>
            <person name="Frey K.G."/>
            <person name="Gunde-Cimerman N."/>
            <person name="Dugan L."/>
            <person name="Daly M.J."/>
        </authorList>
    </citation>
    <scope>NUCLEOTIDE SEQUENCE [LARGE SCALE GENOMIC DNA]</scope>
    <source>
        <strain evidence="2 3">MD1149</strain>
    </source>
</reference>